<dbReference type="Pfam" id="PF06224">
    <property type="entry name" value="AlkZ-like"/>
    <property type="match status" value="1"/>
</dbReference>
<dbReference type="InterPro" id="IPR009351">
    <property type="entry name" value="AlkZ-like"/>
</dbReference>
<name>A0A0B2A1P1_9MICO</name>
<gene>
    <name evidence="1" type="ORF">LK09_18895</name>
</gene>
<dbReference type="RefSeq" id="WP_039403068.1">
    <property type="nucleotide sequence ID" value="NZ_JTDK01000022.1"/>
</dbReference>
<evidence type="ECO:0000313" key="1">
    <source>
        <dbReference type="EMBL" id="KHK95466.1"/>
    </source>
</evidence>
<dbReference type="PANTHER" id="PTHR38479">
    <property type="entry name" value="LMO0824 PROTEIN"/>
    <property type="match status" value="1"/>
</dbReference>
<evidence type="ECO:0008006" key="3">
    <source>
        <dbReference type="Google" id="ProtNLM"/>
    </source>
</evidence>
<organism evidence="1 2">
    <name type="scientific">Microbacterium mangrovi</name>
    <dbReference type="NCBI Taxonomy" id="1348253"/>
    <lineage>
        <taxon>Bacteria</taxon>
        <taxon>Bacillati</taxon>
        <taxon>Actinomycetota</taxon>
        <taxon>Actinomycetes</taxon>
        <taxon>Micrococcales</taxon>
        <taxon>Microbacteriaceae</taxon>
        <taxon>Microbacterium</taxon>
    </lineage>
</organism>
<accession>A0A0B2A1P1</accession>
<comment type="caution">
    <text evidence="1">The sequence shown here is derived from an EMBL/GenBank/DDBJ whole genome shotgun (WGS) entry which is preliminary data.</text>
</comment>
<evidence type="ECO:0000313" key="2">
    <source>
        <dbReference type="Proteomes" id="UP000031030"/>
    </source>
</evidence>
<protein>
    <recommendedName>
        <fullName evidence="3">Winged helix DNA-binding domain-containing protein</fullName>
    </recommendedName>
</protein>
<dbReference type="AlphaFoldDB" id="A0A0B2A1P1"/>
<sequence length="358" mass="37597">MAITGSALTDRRLRSHRLTAPAASVTEAAEHMLAVQSQEFWGGRWALASRVSGGPTIADVDALFDSGVLVRAWTMRGTLHIIPARDLAWVVAITGERQLRQAAARHRALGLDAAVFARCETAILGALNGGNRLTRAEIFDVLRGIGVDPTGQRGVHVIYALAVRGFLCQGPVVSRAGGPSREQSFVLVDDWVRGSSAPTGDPVAALFARFVAGHGPATAEDFAWWAGLPLTPARAAAAEAAPSLVECDEGVYVAPGLPDPDPDAPPVFALPPFEEYYISYADRDAVCAPEFRAPIGPGKNGMVRPILVADGQVVGSWLSSTALGRHADDPVPELLAPGAATDAAIGAALDRYRSFITG</sequence>
<reference evidence="1 2" key="1">
    <citation type="submission" date="2014-11" db="EMBL/GenBank/DDBJ databases">
        <title>Genome sequence of Microbacterium mangrovi MUSC 115(T).</title>
        <authorList>
            <person name="Lee L.-H."/>
        </authorList>
    </citation>
    <scope>NUCLEOTIDE SEQUENCE [LARGE SCALE GENOMIC DNA]</scope>
    <source>
        <strain evidence="1 2">MUSC 115</strain>
    </source>
</reference>
<proteinExistence type="predicted"/>
<dbReference type="Proteomes" id="UP000031030">
    <property type="component" value="Unassembled WGS sequence"/>
</dbReference>
<keyword evidence="2" id="KW-1185">Reference proteome</keyword>
<dbReference type="EMBL" id="JTDK01000022">
    <property type="protein sequence ID" value="KHK95466.1"/>
    <property type="molecule type" value="Genomic_DNA"/>
</dbReference>
<dbReference type="PANTHER" id="PTHR38479:SF2">
    <property type="entry name" value="WINGED HELIX DNA-BINDING DOMAIN-CONTAINING PROTEIN"/>
    <property type="match status" value="1"/>
</dbReference>